<accession>A0A9X4M0L3</accession>
<dbReference type="InterPro" id="IPR013974">
    <property type="entry name" value="SAF"/>
</dbReference>
<keyword evidence="1" id="KW-0812">Transmembrane</keyword>
<evidence type="ECO:0000256" key="1">
    <source>
        <dbReference type="SAM" id="Phobius"/>
    </source>
</evidence>
<protein>
    <submittedName>
        <fullName evidence="3">SAF domain-containing protein</fullName>
    </submittedName>
</protein>
<dbReference type="Proteomes" id="UP001152755">
    <property type="component" value="Unassembled WGS sequence"/>
</dbReference>
<feature type="transmembrane region" description="Helical" evidence="1">
    <location>
        <begin position="41"/>
        <end position="59"/>
    </location>
</feature>
<sequence>MEWGRRSIARRLAHDAEKSLGPAPRERLERLLRPGWSRTTAARRVVAVLLLACAVALLIRDGVGRDRVPVVVAAHDLSPGRLLGPGDIDIVDRPPDALPEGAVSGAASVLRQTVTGPVRRGEIITDLRLLGPRSAAAAAGVPDARMVPIRLPEAALTDLIREGDRVDVLAADPDRADLQPQASTLAVGAVVVLVPNATGGRTGAGDRIVLIALPAEQAAAVAAASLTRTVTVTLH</sequence>
<organism evidence="3 4">
    <name type="scientific">Speluncibacter jeojiensis</name>
    <dbReference type="NCBI Taxonomy" id="2710754"/>
    <lineage>
        <taxon>Bacteria</taxon>
        <taxon>Bacillati</taxon>
        <taxon>Actinomycetota</taxon>
        <taxon>Actinomycetes</taxon>
        <taxon>Mycobacteriales</taxon>
        <taxon>Speluncibacteraceae</taxon>
        <taxon>Speluncibacter</taxon>
    </lineage>
</organism>
<dbReference type="RefSeq" id="WP_332519778.1">
    <property type="nucleotide sequence ID" value="NZ_JANRHA010000005.1"/>
</dbReference>
<dbReference type="CDD" id="cd11614">
    <property type="entry name" value="SAF_CpaB_FlgA_like"/>
    <property type="match status" value="1"/>
</dbReference>
<keyword evidence="4" id="KW-1185">Reference proteome</keyword>
<proteinExistence type="predicted"/>
<feature type="domain" description="SAF" evidence="2">
    <location>
        <begin position="68"/>
        <end position="130"/>
    </location>
</feature>
<dbReference type="SMART" id="SM00858">
    <property type="entry name" value="SAF"/>
    <property type="match status" value="1"/>
</dbReference>
<gene>
    <name evidence="3" type="ORF">NVS88_09550</name>
</gene>
<dbReference type="AlphaFoldDB" id="A0A9X4M0L3"/>
<dbReference type="EMBL" id="JANRHA010000005">
    <property type="protein sequence ID" value="MDG3014800.1"/>
    <property type="molecule type" value="Genomic_DNA"/>
</dbReference>
<evidence type="ECO:0000313" key="4">
    <source>
        <dbReference type="Proteomes" id="UP001152755"/>
    </source>
</evidence>
<evidence type="ECO:0000313" key="3">
    <source>
        <dbReference type="EMBL" id="MDG3014800.1"/>
    </source>
</evidence>
<reference evidence="3" key="1">
    <citation type="submission" date="2022-08" db="EMBL/GenBank/DDBJ databases">
        <title>Genome analysis of Corynebacteriales strain.</title>
        <authorList>
            <person name="Lee S.D."/>
        </authorList>
    </citation>
    <scope>NUCLEOTIDE SEQUENCE</scope>
    <source>
        <strain evidence="3">D3-21</strain>
    </source>
</reference>
<evidence type="ECO:0000259" key="2">
    <source>
        <dbReference type="SMART" id="SM00858"/>
    </source>
</evidence>
<keyword evidence="1" id="KW-1133">Transmembrane helix</keyword>
<name>A0A9X4M0L3_9ACTN</name>
<keyword evidence="1" id="KW-0472">Membrane</keyword>
<comment type="caution">
    <text evidence="3">The sequence shown here is derived from an EMBL/GenBank/DDBJ whole genome shotgun (WGS) entry which is preliminary data.</text>
</comment>
<dbReference type="Pfam" id="PF08666">
    <property type="entry name" value="SAF"/>
    <property type="match status" value="1"/>
</dbReference>